<feature type="compositionally biased region" description="Acidic residues" evidence="1">
    <location>
        <begin position="220"/>
        <end position="238"/>
    </location>
</feature>
<keyword evidence="3" id="KW-1185">Reference proteome</keyword>
<feature type="compositionally biased region" description="Low complexity" evidence="1">
    <location>
        <begin position="252"/>
        <end position="275"/>
    </location>
</feature>
<proteinExistence type="predicted"/>
<name>A0ABV8KZC2_9NOCA</name>
<dbReference type="Proteomes" id="UP001595767">
    <property type="component" value="Unassembled WGS sequence"/>
</dbReference>
<evidence type="ECO:0008006" key="4">
    <source>
        <dbReference type="Google" id="ProtNLM"/>
    </source>
</evidence>
<evidence type="ECO:0000256" key="1">
    <source>
        <dbReference type="SAM" id="MobiDB-lite"/>
    </source>
</evidence>
<dbReference type="EMBL" id="JBHSBA010000002">
    <property type="protein sequence ID" value="MFC4123591.1"/>
    <property type="molecule type" value="Genomic_DNA"/>
</dbReference>
<dbReference type="Gene3D" id="1.20.1260.20">
    <property type="entry name" value="PPE superfamily"/>
    <property type="match status" value="1"/>
</dbReference>
<dbReference type="RefSeq" id="WP_378544179.1">
    <property type="nucleotide sequence ID" value="NZ_JBHSBA010000002.1"/>
</dbReference>
<comment type="caution">
    <text evidence="2">The sequence shown here is derived from an EMBL/GenBank/DDBJ whole genome shotgun (WGS) entry which is preliminary data.</text>
</comment>
<feature type="region of interest" description="Disordered" evidence="1">
    <location>
        <begin position="160"/>
        <end position="352"/>
    </location>
</feature>
<evidence type="ECO:0000313" key="2">
    <source>
        <dbReference type="EMBL" id="MFC4123591.1"/>
    </source>
</evidence>
<feature type="compositionally biased region" description="Gly residues" evidence="1">
    <location>
        <begin position="319"/>
        <end position="338"/>
    </location>
</feature>
<feature type="compositionally biased region" description="Low complexity" evidence="1">
    <location>
        <begin position="194"/>
        <end position="219"/>
    </location>
</feature>
<protein>
    <recommendedName>
        <fullName evidence="4">Type VII secretion system (Wss) protein ESAT-6</fullName>
    </recommendedName>
</protein>
<dbReference type="InterPro" id="IPR038332">
    <property type="entry name" value="PPE_sf"/>
</dbReference>
<feature type="compositionally biased region" description="Low complexity" evidence="1">
    <location>
        <begin position="305"/>
        <end position="318"/>
    </location>
</feature>
<evidence type="ECO:0000313" key="3">
    <source>
        <dbReference type="Proteomes" id="UP001595767"/>
    </source>
</evidence>
<sequence length="377" mass="38642">MTGELQYEPRIIKCDTAYIKSHIELMNTFNPLVTDPAVEAKDDYKKIADGWEADVEIFAARIKRSSESAWSGPAATAARQAIADYATDALNFTPALQALSARVDETISAVHTTKEKLPPYADAQSWWNPFDWFDGDPEKEAEEQAQRVVEEHYFDPVFSAGGQIPVLPTPKDPVTAADVPSGGGDDNGGGGANDRGTTDTQPTTTEDTTTTEDPSTTDEPSTEDPSTEDDTTTDDSATEDSQPSTTEDDDTTAQTTPQTTTPQSGVPSSTQPGSGIPTGSGGGGGGAGGSTGPSPGQSVVGTPVGARAATGAGLSTGAASGGRAGMPGMGGMGAGGARGKGDEDDEHTTPDYLVYDRESELLGAQPPALPPGGVIGG</sequence>
<feature type="compositionally biased region" description="Gly residues" evidence="1">
    <location>
        <begin position="181"/>
        <end position="193"/>
    </location>
</feature>
<reference evidence="3" key="1">
    <citation type="journal article" date="2019" name="Int. J. Syst. Evol. Microbiol.">
        <title>The Global Catalogue of Microorganisms (GCM) 10K type strain sequencing project: providing services to taxonomists for standard genome sequencing and annotation.</title>
        <authorList>
            <consortium name="The Broad Institute Genomics Platform"/>
            <consortium name="The Broad Institute Genome Sequencing Center for Infectious Disease"/>
            <person name="Wu L."/>
            <person name="Ma J."/>
        </authorList>
    </citation>
    <scope>NUCLEOTIDE SEQUENCE [LARGE SCALE GENOMIC DNA]</scope>
    <source>
        <strain evidence="3">CGMCC 4.7204</strain>
    </source>
</reference>
<organism evidence="2 3">
    <name type="scientific">Nocardia rhizosphaerae</name>
    <dbReference type="NCBI Taxonomy" id="1691571"/>
    <lineage>
        <taxon>Bacteria</taxon>
        <taxon>Bacillati</taxon>
        <taxon>Actinomycetota</taxon>
        <taxon>Actinomycetes</taxon>
        <taxon>Mycobacteriales</taxon>
        <taxon>Nocardiaceae</taxon>
        <taxon>Nocardia</taxon>
    </lineage>
</organism>
<gene>
    <name evidence="2" type="ORF">ACFOW8_01465</name>
</gene>
<feature type="compositionally biased region" description="Gly residues" evidence="1">
    <location>
        <begin position="276"/>
        <end position="291"/>
    </location>
</feature>
<accession>A0ABV8KZC2</accession>